<accession>A0A849SKD2</accession>
<dbReference type="GO" id="GO:0016020">
    <property type="term" value="C:membrane"/>
    <property type="evidence" value="ECO:0007669"/>
    <property type="project" value="UniProtKB-SubCell"/>
</dbReference>
<keyword evidence="2 5" id="KW-0812">Transmembrane</keyword>
<feature type="transmembrane region" description="Helical" evidence="5">
    <location>
        <begin position="30"/>
        <end position="49"/>
    </location>
</feature>
<feature type="transmembrane region" description="Helical" evidence="5">
    <location>
        <begin position="239"/>
        <end position="264"/>
    </location>
</feature>
<name>A0A849SKD2_UNCEI</name>
<feature type="domain" description="ABC-2 type transporter transmembrane" evidence="6">
    <location>
        <begin position="94"/>
        <end position="376"/>
    </location>
</feature>
<proteinExistence type="predicted"/>
<dbReference type="Pfam" id="PF12698">
    <property type="entry name" value="ABC2_membrane_3"/>
    <property type="match status" value="1"/>
</dbReference>
<evidence type="ECO:0000313" key="7">
    <source>
        <dbReference type="EMBL" id="NOT33297.1"/>
    </source>
</evidence>
<reference evidence="7 8" key="1">
    <citation type="submission" date="2020-04" db="EMBL/GenBank/DDBJ databases">
        <title>Metagenomic profiling of ammonia- and methane-oxidizing microorganisms in a Dutch drinking water treatment plant.</title>
        <authorList>
            <person name="Poghosyan L."/>
            <person name="Leucker S."/>
        </authorList>
    </citation>
    <scope>NUCLEOTIDE SEQUENCE [LARGE SCALE GENOMIC DNA]</scope>
    <source>
        <strain evidence="7">S-RSF-IL-03</strain>
    </source>
</reference>
<dbReference type="GO" id="GO:0140359">
    <property type="term" value="F:ABC-type transporter activity"/>
    <property type="evidence" value="ECO:0007669"/>
    <property type="project" value="InterPro"/>
</dbReference>
<keyword evidence="4 5" id="KW-0472">Membrane</keyword>
<evidence type="ECO:0000256" key="4">
    <source>
        <dbReference type="ARBA" id="ARBA00023136"/>
    </source>
</evidence>
<dbReference type="AlphaFoldDB" id="A0A849SKD2"/>
<evidence type="ECO:0000256" key="5">
    <source>
        <dbReference type="SAM" id="Phobius"/>
    </source>
</evidence>
<gene>
    <name evidence="7" type="ORF">HOP12_03910</name>
</gene>
<sequence length="412" mass="44730">MIPATPYRRATPAWLVVMRWEVLRILRQPTFVVSLLITPLLAVGTPWLISKLGHRNPPRVAVAWTNTVGEITETGPHALARAQHIAWVPDADVPRDTVQLKERVASGKLAGALLVPADYAEGGEVRVWVKRGAPGWAGGLAGMFREDARAARAARLGLPAGSLEALDADVSVELRPLSEGGSTKLGGFLIVFGILMLMMMVVFSSISYLIAGIGAEKQARVTEVVVSAIPPQAWMDGKILGFTVIGLLMAVVWGASLLVAAVLLRFPLPSGVQPGVLAVTLVFATCGLYLYNAMFAGIMASIRSMQSSSGSQTWFFMLPFAPFFLLDPLRDDPDAAWLAVATLIPPLTPSMVPVRLVMQAITWWEVVLALGVLIGACFYMRRAAGRIFRLGMLLYGKDMTMPEILRWMREKD</sequence>
<dbReference type="Proteomes" id="UP000580839">
    <property type="component" value="Unassembled WGS sequence"/>
</dbReference>
<organism evidence="7 8">
    <name type="scientific">Eiseniibacteriota bacterium</name>
    <dbReference type="NCBI Taxonomy" id="2212470"/>
    <lineage>
        <taxon>Bacteria</taxon>
        <taxon>Candidatus Eiseniibacteriota</taxon>
    </lineage>
</organism>
<feature type="transmembrane region" description="Helical" evidence="5">
    <location>
        <begin position="185"/>
        <end position="211"/>
    </location>
</feature>
<evidence type="ECO:0000256" key="1">
    <source>
        <dbReference type="ARBA" id="ARBA00004141"/>
    </source>
</evidence>
<evidence type="ECO:0000256" key="2">
    <source>
        <dbReference type="ARBA" id="ARBA00022692"/>
    </source>
</evidence>
<dbReference type="InterPro" id="IPR013525">
    <property type="entry name" value="ABC2_TM"/>
</dbReference>
<comment type="subcellular location">
    <subcellularLocation>
        <location evidence="1">Membrane</location>
        <topology evidence="1">Multi-pass membrane protein</topology>
    </subcellularLocation>
</comment>
<feature type="transmembrane region" description="Helical" evidence="5">
    <location>
        <begin position="312"/>
        <end position="329"/>
    </location>
</feature>
<keyword evidence="3 5" id="KW-1133">Transmembrane helix</keyword>
<feature type="transmembrane region" description="Helical" evidence="5">
    <location>
        <begin position="360"/>
        <end position="380"/>
    </location>
</feature>
<evidence type="ECO:0000259" key="6">
    <source>
        <dbReference type="Pfam" id="PF12698"/>
    </source>
</evidence>
<evidence type="ECO:0000313" key="8">
    <source>
        <dbReference type="Proteomes" id="UP000580839"/>
    </source>
</evidence>
<protein>
    <submittedName>
        <fullName evidence="7">ABC transporter permease</fullName>
    </submittedName>
</protein>
<feature type="transmembrane region" description="Helical" evidence="5">
    <location>
        <begin position="276"/>
        <end position="300"/>
    </location>
</feature>
<comment type="caution">
    <text evidence="7">The sequence shown here is derived from an EMBL/GenBank/DDBJ whole genome shotgun (WGS) entry which is preliminary data.</text>
</comment>
<evidence type="ECO:0000256" key="3">
    <source>
        <dbReference type="ARBA" id="ARBA00022989"/>
    </source>
</evidence>
<dbReference type="EMBL" id="JABFRW010000041">
    <property type="protein sequence ID" value="NOT33297.1"/>
    <property type="molecule type" value="Genomic_DNA"/>
</dbReference>